<evidence type="ECO:0000256" key="11">
    <source>
        <dbReference type="RuleBase" id="RU000639"/>
    </source>
</evidence>
<comment type="subcellular location">
    <subcellularLocation>
        <location evidence="1 10">Cytoplasm</location>
    </subcellularLocation>
</comment>
<evidence type="ECO:0000256" key="9">
    <source>
        <dbReference type="ARBA" id="ARBA00076414"/>
    </source>
</evidence>
<comment type="similarity">
    <text evidence="2 10 12">Belongs to the GrpE family.</text>
</comment>
<evidence type="ECO:0000256" key="10">
    <source>
        <dbReference type="HAMAP-Rule" id="MF_01151"/>
    </source>
</evidence>
<evidence type="ECO:0000256" key="7">
    <source>
        <dbReference type="ARBA" id="ARBA00053401"/>
    </source>
</evidence>
<dbReference type="InterPro" id="IPR000740">
    <property type="entry name" value="GrpE"/>
</dbReference>
<dbReference type="Gene3D" id="3.90.20.20">
    <property type="match status" value="1"/>
</dbReference>
<keyword evidence="6 10" id="KW-0143">Chaperone</keyword>
<dbReference type="NCBIfam" id="NF010738">
    <property type="entry name" value="PRK14140.1"/>
    <property type="match status" value="1"/>
</dbReference>
<organism evidence="14 15">
    <name type="scientific">Idiomarina tyrosinivorans</name>
    <dbReference type="NCBI Taxonomy" id="1445662"/>
    <lineage>
        <taxon>Bacteria</taxon>
        <taxon>Pseudomonadati</taxon>
        <taxon>Pseudomonadota</taxon>
        <taxon>Gammaproteobacteria</taxon>
        <taxon>Alteromonadales</taxon>
        <taxon>Idiomarinaceae</taxon>
        <taxon>Idiomarina</taxon>
    </lineage>
</organism>
<keyword evidence="15" id="KW-1185">Reference proteome</keyword>
<dbReference type="SUPFAM" id="SSF51064">
    <property type="entry name" value="Head domain of nucleotide exchange factor GrpE"/>
    <property type="match status" value="1"/>
</dbReference>
<evidence type="ECO:0000256" key="13">
    <source>
        <dbReference type="SAM" id="MobiDB-lite"/>
    </source>
</evidence>
<evidence type="ECO:0000256" key="4">
    <source>
        <dbReference type="ARBA" id="ARBA00022490"/>
    </source>
</evidence>
<dbReference type="GO" id="GO:0000774">
    <property type="term" value="F:adenyl-nucleotide exchange factor activity"/>
    <property type="evidence" value="ECO:0007669"/>
    <property type="project" value="InterPro"/>
</dbReference>
<dbReference type="Pfam" id="PF01025">
    <property type="entry name" value="GrpE"/>
    <property type="match status" value="1"/>
</dbReference>
<dbReference type="Gene3D" id="2.30.22.10">
    <property type="entry name" value="Head domain of nucleotide exchange factor GrpE"/>
    <property type="match status" value="1"/>
</dbReference>
<name>A0A432ZR99_9GAMM</name>
<dbReference type="InterPro" id="IPR009012">
    <property type="entry name" value="GrpE_head"/>
</dbReference>
<accession>A0A432ZR99</accession>
<dbReference type="GO" id="GO:0051087">
    <property type="term" value="F:protein-folding chaperone binding"/>
    <property type="evidence" value="ECO:0007669"/>
    <property type="project" value="InterPro"/>
</dbReference>
<evidence type="ECO:0000256" key="8">
    <source>
        <dbReference type="ARBA" id="ARBA00072274"/>
    </source>
</evidence>
<dbReference type="FunFam" id="2.30.22.10:FF:000001">
    <property type="entry name" value="Protein GrpE"/>
    <property type="match status" value="1"/>
</dbReference>
<comment type="function">
    <text evidence="7 10 11">Participates actively in the response to hyperosmotic and heat shock by preventing the aggregation of stress-denatured proteins, in association with DnaK and GrpE. It is the nucleotide exchange factor for DnaK and may function as a thermosensor. Unfolded proteins bind initially to DnaJ; upon interaction with the DnaJ-bound protein, DnaK hydrolyzes its bound ATP, resulting in the formation of a stable complex. GrpE releases ADP from DnaK; ATP binding to DnaK triggers the release of the substrate protein, thus completing the reaction cycle. Several rounds of ATP-dependent interactions between DnaJ, DnaK and GrpE are required for fully efficient folding.</text>
</comment>
<dbReference type="RefSeq" id="WP_126841476.1">
    <property type="nucleotide sequence ID" value="NZ_PIQH01000004.1"/>
</dbReference>
<dbReference type="InterPro" id="IPR013805">
    <property type="entry name" value="GrpE_CC"/>
</dbReference>
<dbReference type="GO" id="GO:0006457">
    <property type="term" value="P:protein folding"/>
    <property type="evidence" value="ECO:0007669"/>
    <property type="project" value="InterPro"/>
</dbReference>
<keyword evidence="4 10" id="KW-0963">Cytoplasm</keyword>
<dbReference type="PANTHER" id="PTHR21237">
    <property type="entry name" value="GRPE PROTEIN"/>
    <property type="match status" value="1"/>
</dbReference>
<dbReference type="PROSITE" id="PS01071">
    <property type="entry name" value="GRPE"/>
    <property type="match status" value="1"/>
</dbReference>
<dbReference type="PANTHER" id="PTHR21237:SF23">
    <property type="entry name" value="GRPE PROTEIN HOMOLOG, MITOCHONDRIAL"/>
    <property type="match status" value="1"/>
</dbReference>
<dbReference type="NCBIfam" id="NF010748">
    <property type="entry name" value="PRK14150.1"/>
    <property type="match status" value="1"/>
</dbReference>
<dbReference type="GO" id="GO:0005829">
    <property type="term" value="C:cytosol"/>
    <property type="evidence" value="ECO:0007669"/>
    <property type="project" value="TreeGrafter"/>
</dbReference>
<evidence type="ECO:0000256" key="3">
    <source>
        <dbReference type="ARBA" id="ARBA00011738"/>
    </source>
</evidence>
<evidence type="ECO:0000256" key="5">
    <source>
        <dbReference type="ARBA" id="ARBA00023016"/>
    </source>
</evidence>
<evidence type="ECO:0000256" key="1">
    <source>
        <dbReference type="ARBA" id="ARBA00004496"/>
    </source>
</evidence>
<evidence type="ECO:0000313" key="14">
    <source>
        <dbReference type="EMBL" id="RUO80419.1"/>
    </source>
</evidence>
<gene>
    <name evidence="10" type="primary">grpE</name>
    <name evidence="14" type="ORF">CWI84_04980</name>
</gene>
<feature type="region of interest" description="Disordered" evidence="13">
    <location>
        <begin position="1"/>
        <end position="56"/>
    </location>
</feature>
<evidence type="ECO:0000313" key="15">
    <source>
        <dbReference type="Proteomes" id="UP000287996"/>
    </source>
</evidence>
<dbReference type="AlphaFoldDB" id="A0A432ZR99"/>
<proteinExistence type="inferred from homology"/>
<comment type="subunit">
    <text evidence="3 10">Homodimer.</text>
</comment>
<dbReference type="HAMAP" id="MF_01151">
    <property type="entry name" value="GrpE"/>
    <property type="match status" value="1"/>
</dbReference>
<dbReference type="NCBIfam" id="NF010737">
    <property type="entry name" value="PRK14139.1"/>
    <property type="match status" value="1"/>
</dbReference>
<evidence type="ECO:0000256" key="12">
    <source>
        <dbReference type="RuleBase" id="RU004478"/>
    </source>
</evidence>
<dbReference type="CDD" id="cd00446">
    <property type="entry name" value="GrpE"/>
    <property type="match status" value="1"/>
</dbReference>
<feature type="compositionally biased region" description="Low complexity" evidence="13">
    <location>
        <begin position="11"/>
        <end position="49"/>
    </location>
</feature>
<sequence>MTDKNVSENSEQQTHAEAAENTEAEQQQQSQQQSAAEAEATASEAPQTERLNELELALTKAEAKVKEQQESVLRAQAEMENTRRRAAQDVEKAQKFALEKFAGELLTTVDNLERALQVAEQEENASSNFVEGIQLTYKSLTATLEKFGVTAVGEQGETFNPDLHQAMSMQESDEFPNNTVMAVMQKGYQLNGRLLRPAMVMVARGGQAGVDTKA</sequence>
<dbReference type="PRINTS" id="PR00773">
    <property type="entry name" value="GRPEPROTEIN"/>
</dbReference>
<dbReference type="GO" id="GO:0042803">
    <property type="term" value="F:protein homodimerization activity"/>
    <property type="evidence" value="ECO:0007669"/>
    <property type="project" value="InterPro"/>
</dbReference>
<reference evidence="14 15" key="1">
    <citation type="journal article" date="2011" name="Front. Microbiol.">
        <title>Genomic signatures of strain selection and enhancement in Bacillus atrophaeus var. globigii, a historical biowarfare simulant.</title>
        <authorList>
            <person name="Gibbons H.S."/>
            <person name="Broomall S.M."/>
            <person name="McNew L.A."/>
            <person name="Daligault H."/>
            <person name="Chapman C."/>
            <person name="Bruce D."/>
            <person name="Karavis M."/>
            <person name="Krepps M."/>
            <person name="McGregor P.A."/>
            <person name="Hong C."/>
            <person name="Park K.H."/>
            <person name="Akmal A."/>
            <person name="Feldman A."/>
            <person name="Lin J.S."/>
            <person name="Chang W.E."/>
            <person name="Higgs B.W."/>
            <person name="Demirev P."/>
            <person name="Lindquist J."/>
            <person name="Liem A."/>
            <person name="Fochler E."/>
            <person name="Read T.D."/>
            <person name="Tapia R."/>
            <person name="Johnson S."/>
            <person name="Bishop-Lilly K.A."/>
            <person name="Detter C."/>
            <person name="Han C."/>
            <person name="Sozhamannan S."/>
            <person name="Rosenzweig C.N."/>
            <person name="Skowronski E.W."/>
        </authorList>
    </citation>
    <scope>NUCLEOTIDE SEQUENCE [LARGE SCALE GENOMIC DNA]</scope>
    <source>
        <strain evidence="14 15">CC-PW-9</strain>
    </source>
</reference>
<protein>
    <recommendedName>
        <fullName evidence="8 10">Protein GrpE</fullName>
    </recommendedName>
    <alternativeName>
        <fullName evidence="9 10">HSP-70 cofactor</fullName>
    </alternativeName>
</protein>
<dbReference type="Proteomes" id="UP000287996">
    <property type="component" value="Unassembled WGS sequence"/>
</dbReference>
<comment type="caution">
    <text evidence="14">The sequence shown here is derived from an EMBL/GenBank/DDBJ whole genome shotgun (WGS) entry which is preliminary data.</text>
</comment>
<dbReference type="OrthoDB" id="9789811at2"/>
<dbReference type="GO" id="GO:0051082">
    <property type="term" value="F:unfolded protein binding"/>
    <property type="evidence" value="ECO:0007669"/>
    <property type="project" value="TreeGrafter"/>
</dbReference>
<evidence type="ECO:0000256" key="2">
    <source>
        <dbReference type="ARBA" id="ARBA00009054"/>
    </source>
</evidence>
<evidence type="ECO:0000256" key="6">
    <source>
        <dbReference type="ARBA" id="ARBA00023186"/>
    </source>
</evidence>
<keyword evidence="5 10" id="KW-0346">Stress response</keyword>
<dbReference type="EMBL" id="PIQH01000004">
    <property type="protein sequence ID" value="RUO80419.1"/>
    <property type="molecule type" value="Genomic_DNA"/>
</dbReference>
<dbReference type="SUPFAM" id="SSF58014">
    <property type="entry name" value="Coiled-coil domain of nucleotide exchange factor GrpE"/>
    <property type="match status" value="1"/>
</dbReference>